<evidence type="ECO:0000256" key="4">
    <source>
        <dbReference type="ARBA" id="ARBA00020720"/>
    </source>
</evidence>
<gene>
    <name evidence="11" type="ORF">GDO78_014599</name>
</gene>
<dbReference type="AlphaFoldDB" id="A0A8J6K171"/>
<dbReference type="Pfam" id="PF13660">
    <property type="entry name" value="DUF4147"/>
    <property type="match status" value="1"/>
</dbReference>
<reference evidence="11" key="1">
    <citation type="thesis" date="2020" institute="ProQuest LLC" country="789 East Eisenhower Parkway, Ann Arbor, MI, USA">
        <title>Comparative Genomics and Chromosome Evolution.</title>
        <authorList>
            <person name="Mudd A.B."/>
        </authorList>
    </citation>
    <scope>NUCLEOTIDE SEQUENCE</scope>
    <source>
        <strain evidence="11">HN-11 Male</strain>
        <tissue evidence="11">Kidney and liver</tissue>
    </source>
</reference>
<evidence type="ECO:0000259" key="10">
    <source>
        <dbReference type="Pfam" id="PF13660"/>
    </source>
</evidence>
<dbReference type="InterPro" id="IPR038614">
    <property type="entry name" value="GK_N_sf"/>
</dbReference>
<evidence type="ECO:0000256" key="8">
    <source>
        <dbReference type="ARBA" id="ARBA00022840"/>
    </source>
</evidence>
<keyword evidence="5" id="KW-0808">Transferase</keyword>
<feature type="domain" description="MOFRL-associated" evidence="10">
    <location>
        <begin position="31"/>
        <end position="283"/>
    </location>
</feature>
<evidence type="ECO:0000256" key="5">
    <source>
        <dbReference type="ARBA" id="ARBA00022679"/>
    </source>
</evidence>
<dbReference type="GO" id="GO:0005524">
    <property type="term" value="F:ATP binding"/>
    <property type="evidence" value="ECO:0007669"/>
    <property type="project" value="UniProtKB-KW"/>
</dbReference>
<evidence type="ECO:0000256" key="1">
    <source>
        <dbReference type="ARBA" id="ARBA00000694"/>
    </source>
</evidence>
<keyword evidence="12" id="KW-1185">Reference proteome</keyword>
<keyword evidence="6" id="KW-0547">Nucleotide-binding</keyword>
<dbReference type="GO" id="GO:0008887">
    <property type="term" value="F:glycerate kinase activity"/>
    <property type="evidence" value="ECO:0007669"/>
    <property type="project" value="UniProtKB-EC"/>
</dbReference>
<proteinExistence type="inferred from homology"/>
<dbReference type="Proteomes" id="UP000770717">
    <property type="component" value="Unassembled WGS sequence"/>
</dbReference>
<sequence length="522" mass="56215">MARLLRVRIRRIFSCQSHRPIGNMATLQDDAQRIFLRAVSAVLPPRMLRKALTVRDTAGFSVLECGGKTFSLKKNLYLVGFGKAVLGMAAAVEQIVGNHLVEGVISIPQGMEESLKLAGKSDMLLSPESRIRVMEGAANNLPDEASMRAAAEIQRLAEKLEEKHLLLVLISGGGSALLPAPVPPLTLQDKQAITKLLALKGATIQELNTIRRGLSQLKGGGLSRAAYPAQVVSLILSDVIRDDLEVIASGPTVCSAYRAEDCLQILSKYGVRGSVPSDVEDILLSRPRVEPSQNPDHVHNFLIGSNLIALREAEQESQKLGYMTSLLSAAISGDVKVVSHFFALLAELICSYLMSNPQSQELEEKILTLVSSMDIPDLNVADRLQEMKEARGADAICVLCGGETTVQVQGKGKGGRNQELALRVAAEWHQSLAGMQGCEVMFLSGGTDGQDGPTQAAGAVSYPQLVAQTQQCGLDVEAFLTASDSYSFFSQFQNGKRLLVTGLTGTNVMDVQILLVRRQKGQ</sequence>
<dbReference type="InterPro" id="IPR025286">
    <property type="entry name" value="MOFRL_assoc_dom"/>
</dbReference>
<feature type="domain" description="MOFRL" evidence="9">
    <location>
        <begin position="397"/>
        <end position="510"/>
    </location>
</feature>
<comment type="similarity">
    <text evidence="2">Belongs to the glycerate kinase type-2 family.</text>
</comment>
<name>A0A8J6K171_ELECQ</name>
<dbReference type="InterPro" id="IPR037035">
    <property type="entry name" value="GK-like_C_sf"/>
</dbReference>
<organism evidence="11 12">
    <name type="scientific">Eleutherodactylus coqui</name>
    <name type="common">Puerto Rican coqui</name>
    <dbReference type="NCBI Taxonomy" id="57060"/>
    <lineage>
        <taxon>Eukaryota</taxon>
        <taxon>Metazoa</taxon>
        <taxon>Chordata</taxon>
        <taxon>Craniata</taxon>
        <taxon>Vertebrata</taxon>
        <taxon>Euteleostomi</taxon>
        <taxon>Amphibia</taxon>
        <taxon>Batrachia</taxon>
        <taxon>Anura</taxon>
        <taxon>Neobatrachia</taxon>
        <taxon>Hyloidea</taxon>
        <taxon>Eleutherodactylidae</taxon>
        <taxon>Eleutherodactylinae</taxon>
        <taxon>Eleutherodactylus</taxon>
        <taxon>Eleutherodactylus</taxon>
    </lineage>
</organism>
<dbReference type="InterPro" id="IPR039760">
    <property type="entry name" value="MOFRL_protein"/>
</dbReference>
<dbReference type="EMBL" id="WNTK01000139">
    <property type="protein sequence ID" value="KAG9471484.1"/>
    <property type="molecule type" value="Genomic_DNA"/>
</dbReference>
<evidence type="ECO:0000256" key="7">
    <source>
        <dbReference type="ARBA" id="ARBA00022777"/>
    </source>
</evidence>
<dbReference type="InterPro" id="IPR007835">
    <property type="entry name" value="MOFRL"/>
</dbReference>
<dbReference type="Gene3D" id="3.40.1480.10">
    <property type="entry name" value="MOFRL domain"/>
    <property type="match status" value="1"/>
</dbReference>
<dbReference type="Gene3D" id="3.40.50.10180">
    <property type="entry name" value="Glycerate kinase, MOFRL-like N-terminal domain"/>
    <property type="match status" value="1"/>
</dbReference>
<dbReference type="GO" id="GO:0005737">
    <property type="term" value="C:cytoplasm"/>
    <property type="evidence" value="ECO:0007669"/>
    <property type="project" value="TreeGrafter"/>
</dbReference>
<evidence type="ECO:0000313" key="11">
    <source>
        <dbReference type="EMBL" id="KAG9471484.1"/>
    </source>
</evidence>
<dbReference type="PANTHER" id="PTHR12227:SF0">
    <property type="entry name" value="GLYCERATE KINASE"/>
    <property type="match status" value="1"/>
</dbReference>
<dbReference type="FunFam" id="3.40.50.10180:FF:000001">
    <property type="entry name" value="Glycerate kinase"/>
    <property type="match status" value="1"/>
</dbReference>
<accession>A0A8J6K171</accession>
<dbReference type="Pfam" id="PF05161">
    <property type="entry name" value="MOFRL"/>
    <property type="match status" value="1"/>
</dbReference>
<evidence type="ECO:0000256" key="3">
    <source>
        <dbReference type="ARBA" id="ARBA00012101"/>
    </source>
</evidence>
<comment type="catalytic activity">
    <reaction evidence="1">
        <text>(R)-glycerate + ATP = (2R)-3-phosphoglycerate + ADP + H(+)</text>
        <dbReference type="Rhea" id="RHEA:23516"/>
        <dbReference type="ChEBI" id="CHEBI:15378"/>
        <dbReference type="ChEBI" id="CHEBI:16659"/>
        <dbReference type="ChEBI" id="CHEBI:30616"/>
        <dbReference type="ChEBI" id="CHEBI:58272"/>
        <dbReference type="ChEBI" id="CHEBI:456216"/>
        <dbReference type="EC" id="2.7.1.31"/>
    </reaction>
</comment>
<dbReference type="PANTHER" id="PTHR12227">
    <property type="entry name" value="GLYCERATE KINASE"/>
    <property type="match status" value="1"/>
</dbReference>
<dbReference type="EC" id="2.7.1.31" evidence="3"/>
<evidence type="ECO:0000313" key="12">
    <source>
        <dbReference type="Proteomes" id="UP000770717"/>
    </source>
</evidence>
<dbReference type="SUPFAM" id="SSF82544">
    <property type="entry name" value="GckA/TtuD-like"/>
    <property type="match status" value="1"/>
</dbReference>
<evidence type="ECO:0000256" key="2">
    <source>
        <dbReference type="ARBA" id="ARBA00005393"/>
    </source>
</evidence>
<evidence type="ECO:0000259" key="9">
    <source>
        <dbReference type="Pfam" id="PF05161"/>
    </source>
</evidence>
<keyword evidence="8" id="KW-0067">ATP-binding</keyword>
<dbReference type="OrthoDB" id="44918at2759"/>
<keyword evidence="7" id="KW-0418">Kinase</keyword>
<comment type="caution">
    <text evidence="11">The sequence shown here is derived from an EMBL/GenBank/DDBJ whole genome shotgun (WGS) entry which is preliminary data.</text>
</comment>
<evidence type="ECO:0000256" key="6">
    <source>
        <dbReference type="ARBA" id="ARBA00022741"/>
    </source>
</evidence>
<protein>
    <recommendedName>
        <fullName evidence="4">Glycerate kinase</fullName>
        <ecNumber evidence="3">2.7.1.31</ecNumber>
    </recommendedName>
</protein>